<comment type="caution">
    <text evidence="2">The sequence shown here is derived from an EMBL/GenBank/DDBJ whole genome shotgun (WGS) entry which is preliminary data.</text>
</comment>
<reference evidence="2 3" key="1">
    <citation type="submission" date="2020-02" db="EMBL/GenBank/DDBJ databases">
        <title>Rhodobacter algicola sp. nov., isolated from microalga culture.</title>
        <authorList>
            <person name="Park C.-Y."/>
        </authorList>
    </citation>
    <scope>NUCLEOTIDE SEQUENCE [LARGE SCALE GENOMIC DNA]</scope>
    <source>
        <strain evidence="2 3">ETT8</strain>
    </source>
</reference>
<accession>A0A6B3RGB4</accession>
<evidence type="ECO:0000313" key="2">
    <source>
        <dbReference type="EMBL" id="NEX45050.1"/>
    </source>
</evidence>
<name>A0A6B3RGB4_9RHOB</name>
<organism evidence="2 3">
    <name type="scientific">Pseudotabrizicola algicola</name>
    <dbReference type="NCBI Taxonomy" id="2709381"/>
    <lineage>
        <taxon>Bacteria</taxon>
        <taxon>Pseudomonadati</taxon>
        <taxon>Pseudomonadota</taxon>
        <taxon>Alphaproteobacteria</taxon>
        <taxon>Rhodobacterales</taxon>
        <taxon>Paracoccaceae</taxon>
        <taxon>Pseudotabrizicola</taxon>
    </lineage>
</organism>
<dbReference type="RefSeq" id="WP_164609075.1">
    <property type="nucleotide sequence ID" value="NZ_JAAIKE010000001.1"/>
</dbReference>
<sequence>MSGSRPSWPRLALRALGFGLVAALVLPAALMFGLLGLAHLAGGCGAGSSGGCEMGAASVGLVSIVPALVLGAGISLFRDLRRGRG</sequence>
<dbReference type="AlphaFoldDB" id="A0A6B3RGB4"/>
<keyword evidence="1" id="KW-0812">Transmembrane</keyword>
<dbReference type="Proteomes" id="UP000481421">
    <property type="component" value="Unassembled WGS sequence"/>
</dbReference>
<keyword evidence="3" id="KW-1185">Reference proteome</keyword>
<dbReference type="EMBL" id="JAAIKE010000001">
    <property type="protein sequence ID" value="NEX45050.1"/>
    <property type="molecule type" value="Genomic_DNA"/>
</dbReference>
<keyword evidence="1" id="KW-0472">Membrane</keyword>
<proteinExistence type="predicted"/>
<feature type="transmembrane region" description="Helical" evidence="1">
    <location>
        <begin position="55"/>
        <end position="77"/>
    </location>
</feature>
<keyword evidence="1" id="KW-1133">Transmembrane helix</keyword>
<evidence type="ECO:0000313" key="3">
    <source>
        <dbReference type="Proteomes" id="UP000481421"/>
    </source>
</evidence>
<protein>
    <submittedName>
        <fullName evidence="2">Uncharacterized protein</fullName>
    </submittedName>
</protein>
<gene>
    <name evidence="2" type="ORF">G3572_02450</name>
</gene>
<feature type="transmembrane region" description="Helical" evidence="1">
    <location>
        <begin position="12"/>
        <end position="35"/>
    </location>
</feature>
<evidence type="ECO:0000256" key="1">
    <source>
        <dbReference type="SAM" id="Phobius"/>
    </source>
</evidence>